<gene>
    <name evidence="5" type="ORF">SAMN06265376_104410</name>
</gene>
<dbReference type="PROSITE" id="PS51779">
    <property type="entry name" value="POTRA"/>
    <property type="match status" value="1"/>
</dbReference>
<dbReference type="Pfam" id="PF07244">
    <property type="entry name" value="POTRA"/>
    <property type="match status" value="1"/>
</dbReference>
<comment type="subcellular location">
    <subcellularLocation>
        <location evidence="1">Membrane</location>
    </subcellularLocation>
</comment>
<evidence type="ECO:0000256" key="2">
    <source>
        <dbReference type="ARBA" id="ARBA00023136"/>
    </source>
</evidence>
<keyword evidence="2" id="KW-0472">Membrane</keyword>
<dbReference type="RefSeq" id="WP_089372202.1">
    <property type="nucleotide sequence ID" value="NZ_BMEP01000008.1"/>
</dbReference>
<dbReference type="InterPro" id="IPR010827">
    <property type="entry name" value="BamA/TamA_POTRA"/>
</dbReference>
<dbReference type="Gene3D" id="3.10.20.310">
    <property type="entry name" value="membrane protein fhac"/>
    <property type="match status" value="1"/>
</dbReference>
<dbReference type="AlphaFoldDB" id="A0A239AG86"/>
<proteinExistence type="predicted"/>
<dbReference type="EMBL" id="FZNY01000004">
    <property type="protein sequence ID" value="SNR94549.1"/>
    <property type="molecule type" value="Genomic_DNA"/>
</dbReference>
<evidence type="ECO:0000313" key="6">
    <source>
        <dbReference type="Proteomes" id="UP000198379"/>
    </source>
</evidence>
<keyword evidence="3" id="KW-0732">Signal</keyword>
<evidence type="ECO:0000256" key="3">
    <source>
        <dbReference type="SAM" id="SignalP"/>
    </source>
</evidence>
<evidence type="ECO:0000313" key="5">
    <source>
        <dbReference type="EMBL" id="SNR94549.1"/>
    </source>
</evidence>
<name>A0A239AG86_9FLAO</name>
<evidence type="ECO:0000256" key="1">
    <source>
        <dbReference type="ARBA" id="ARBA00004370"/>
    </source>
</evidence>
<reference evidence="5 6" key="1">
    <citation type="submission" date="2017-06" db="EMBL/GenBank/DDBJ databases">
        <authorList>
            <person name="Kim H.J."/>
            <person name="Triplett B.A."/>
        </authorList>
    </citation>
    <scope>NUCLEOTIDE SEQUENCE [LARGE SCALE GENOMIC DNA]</scope>
    <source>
        <strain evidence="5 6">DSM 25597</strain>
    </source>
</reference>
<dbReference type="GO" id="GO:0019867">
    <property type="term" value="C:outer membrane"/>
    <property type="evidence" value="ECO:0007669"/>
    <property type="project" value="InterPro"/>
</dbReference>
<evidence type="ECO:0000259" key="4">
    <source>
        <dbReference type="PROSITE" id="PS51779"/>
    </source>
</evidence>
<sequence length="424" mass="48118">MKKTIILLVLMVTSFAFSQEVIVTKIEIEGLKRTKESFLRRLVKVKPGSVYDSLKVATDVERLNRLAGIANATSKITENSDTDYTITYTIVENFTIIPGIRVSQANNDEDVAFRISAFEFNLFGRGQILGGFYSRDVFDSYGVFWEAPFLFTNKLGVGINYQDNVTFEPIFTDSKDTSEDFRFQNRAFQASLIYEYDFHNRFELGFTIGSQDYVVQPDQPDLDLPDELQANSVGVISEYEYNDLDIEYQYVSGFRNQTNAQYIFNSGSEEFLEDAFVGTNDLEYFHRIGERGNLANRLRLSFTSNRDSPFAPFALDNQVNIRGVGNTVDRGTASVVINTEYRHTLLEKGWFVIQSNAFIDAGTWRTPGNDINQLFDGSTIRVNPGLGVRFIHKRIFNAVIRLDYGFGLGENETSGLVFGIGQFF</sequence>
<feature type="domain" description="POTRA" evidence="4">
    <location>
        <begin position="21"/>
        <end position="93"/>
    </location>
</feature>
<dbReference type="Proteomes" id="UP000198379">
    <property type="component" value="Unassembled WGS sequence"/>
</dbReference>
<dbReference type="InterPro" id="IPR034746">
    <property type="entry name" value="POTRA"/>
</dbReference>
<dbReference type="OrthoDB" id="1490006at2"/>
<feature type="chain" id="PRO_5013371509" evidence="3">
    <location>
        <begin position="19"/>
        <end position="424"/>
    </location>
</feature>
<feature type="signal peptide" evidence="3">
    <location>
        <begin position="1"/>
        <end position="18"/>
    </location>
</feature>
<protein>
    <submittedName>
        <fullName evidence="5">Surface antigen variable number repeat-containing protein</fullName>
    </submittedName>
</protein>
<accession>A0A239AG86</accession>
<organism evidence="5 6">
    <name type="scientific">Dokdonia pacifica</name>
    <dbReference type="NCBI Taxonomy" id="1627892"/>
    <lineage>
        <taxon>Bacteria</taxon>
        <taxon>Pseudomonadati</taxon>
        <taxon>Bacteroidota</taxon>
        <taxon>Flavobacteriia</taxon>
        <taxon>Flavobacteriales</taxon>
        <taxon>Flavobacteriaceae</taxon>
        <taxon>Dokdonia</taxon>
    </lineage>
</organism>
<keyword evidence="6" id="KW-1185">Reference proteome</keyword>